<evidence type="ECO:0000313" key="6">
    <source>
        <dbReference type="Proteomes" id="UP000251960"/>
    </source>
</evidence>
<feature type="domain" description="Inosine/uridine-preferring nucleoside hydrolase" evidence="4">
    <location>
        <begin position="11"/>
        <end position="75"/>
    </location>
</feature>
<reference evidence="5 6" key="1">
    <citation type="journal article" date="2018" name="Nat. Genet.">
        <title>Extensive intraspecific gene order and gene structural variations between Mo17 and other maize genomes.</title>
        <authorList>
            <person name="Sun S."/>
            <person name="Zhou Y."/>
            <person name="Chen J."/>
            <person name="Shi J."/>
            <person name="Zhao H."/>
            <person name="Zhao H."/>
            <person name="Song W."/>
            <person name="Zhang M."/>
            <person name="Cui Y."/>
            <person name="Dong X."/>
            <person name="Liu H."/>
            <person name="Ma X."/>
            <person name="Jiao Y."/>
            <person name="Wang B."/>
            <person name="Wei X."/>
            <person name="Stein J.C."/>
            <person name="Glaubitz J.C."/>
            <person name="Lu F."/>
            <person name="Yu G."/>
            <person name="Liang C."/>
            <person name="Fengler K."/>
            <person name="Li B."/>
            <person name="Rafalski A."/>
            <person name="Schnable P.S."/>
            <person name="Ware D.H."/>
            <person name="Buckler E.S."/>
            <person name="Lai J."/>
        </authorList>
    </citation>
    <scope>NUCLEOTIDE SEQUENCE [LARGE SCALE GENOMIC DNA]</scope>
    <source>
        <strain evidence="6">cv. Missouri 17</strain>
        <tissue evidence="5">Seedling</tissue>
    </source>
</reference>
<dbReference type="Pfam" id="PF01156">
    <property type="entry name" value="IU_nuc_hydro"/>
    <property type="match status" value="1"/>
</dbReference>
<dbReference type="InterPro" id="IPR023186">
    <property type="entry name" value="IUNH"/>
</dbReference>
<dbReference type="SUPFAM" id="SSF53590">
    <property type="entry name" value="Nucleoside hydrolase"/>
    <property type="match status" value="1"/>
</dbReference>
<dbReference type="GO" id="GO:0016799">
    <property type="term" value="F:hydrolase activity, hydrolyzing N-glycosyl compounds"/>
    <property type="evidence" value="ECO:0007669"/>
    <property type="project" value="InterPro"/>
</dbReference>
<gene>
    <name evidence="5" type="primary">URH2_2</name>
    <name evidence="5" type="ORF">Zm00014a_042045</name>
</gene>
<dbReference type="Gene3D" id="3.90.245.10">
    <property type="entry name" value="Ribonucleoside hydrolase-like"/>
    <property type="match status" value="1"/>
</dbReference>
<comment type="caution">
    <text evidence="5">The sequence shown here is derived from an EMBL/GenBank/DDBJ whole genome shotgun (WGS) entry which is preliminary data.</text>
</comment>
<evidence type="ECO:0000256" key="1">
    <source>
        <dbReference type="ARBA" id="ARBA00009176"/>
    </source>
</evidence>
<sequence>MAMVEGTKKKVIIDTDLGIDDAMAIFLALRSPELEVLGLTTTFGNVHTALATRNALHLLEAVGRTDIPVAEGSHLTIKVAIIVSLFMLPR</sequence>
<protein>
    <submittedName>
        <fullName evidence="5">Putative uridine nucleosidase 2</fullName>
    </submittedName>
</protein>
<dbReference type="Proteomes" id="UP000251960">
    <property type="component" value="Chromosome 8"/>
</dbReference>
<dbReference type="EMBL" id="NCVQ01000009">
    <property type="protein sequence ID" value="PWZ08673.1"/>
    <property type="molecule type" value="Genomic_DNA"/>
</dbReference>
<organism evidence="5 6">
    <name type="scientific">Zea mays</name>
    <name type="common">Maize</name>
    <dbReference type="NCBI Taxonomy" id="4577"/>
    <lineage>
        <taxon>Eukaryota</taxon>
        <taxon>Viridiplantae</taxon>
        <taxon>Streptophyta</taxon>
        <taxon>Embryophyta</taxon>
        <taxon>Tracheophyta</taxon>
        <taxon>Spermatophyta</taxon>
        <taxon>Magnoliopsida</taxon>
        <taxon>Liliopsida</taxon>
        <taxon>Poales</taxon>
        <taxon>Poaceae</taxon>
        <taxon>PACMAD clade</taxon>
        <taxon>Panicoideae</taxon>
        <taxon>Andropogonodae</taxon>
        <taxon>Andropogoneae</taxon>
        <taxon>Tripsacinae</taxon>
        <taxon>Zea</taxon>
    </lineage>
</organism>
<evidence type="ECO:0000313" key="5">
    <source>
        <dbReference type="EMBL" id="PWZ08673.1"/>
    </source>
</evidence>
<dbReference type="PANTHER" id="PTHR12304:SF4">
    <property type="entry name" value="URIDINE NUCLEOSIDASE"/>
    <property type="match status" value="1"/>
</dbReference>
<proteinExistence type="inferred from homology"/>
<name>A0A3L6DKT0_MAIZE</name>
<evidence type="ECO:0000259" key="4">
    <source>
        <dbReference type="Pfam" id="PF01156"/>
    </source>
</evidence>
<dbReference type="AlphaFoldDB" id="A0A3L6DKT0"/>
<dbReference type="InterPro" id="IPR001910">
    <property type="entry name" value="Inosine/uridine_hydrolase_dom"/>
</dbReference>
<dbReference type="InterPro" id="IPR036452">
    <property type="entry name" value="Ribo_hydro-like"/>
</dbReference>
<comment type="similarity">
    <text evidence="1">Belongs to the IUNH family.</text>
</comment>
<accession>A0A3L6DKT0</accession>
<keyword evidence="3" id="KW-0326">Glycosidase</keyword>
<keyword evidence="2" id="KW-0378">Hydrolase</keyword>
<evidence type="ECO:0000256" key="3">
    <source>
        <dbReference type="ARBA" id="ARBA00023295"/>
    </source>
</evidence>
<evidence type="ECO:0000256" key="2">
    <source>
        <dbReference type="ARBA" id="ARBA00022801"/>
    </source>
</evidence>
<dbReference type="PANTHER" id="PTHR12304">
    <property type="entry name" value="INOSINE-URIDINE PREFERRING NUCLEOSIDE HYDROLASE"/>
    <property type="match status" value="1"/>
</dbReference>